<evidence type="ECO:0000256" key="2">
    <source>
        <dbReference type="ARBA" id="ARBA00009995"/>
    </source>
</evidence>
<keyword evidence="13" id="KW-1185">Reference proteome</keyword>
<dbReference type="GO" id="GO:0016020">
    <property type="term" value="C:membrane"/>
    <property type="evidence" value="ECO:0007669"/>
    <property type="project" value="UniProtKB-SubCell"/>
</dbReference>
<keyword evidence="8 11" id="KW-1133">Transmembrane helix</keyword>
<dbReference type="OrthoDB" id="5835829at2759"/>
<keyword evidence="7 12" id="KW-0732">Signal</keyword>
<evidence type="ECO:0000256" key="1">
    <source>
        <dbReference type="ARBA" id="ARBA00004167"/>
    </source>
</evidence>
<evidence type="ECO:0000256" key="4">
    <source>
        <dbReference type="ARBA" id="ARBA00022676"/>
    </source>
</evidence>
<dbReference type="EC" id="2.4.1.17" evidence="3"/>
<feature type="chain" id="PRO_5029495744" description="glucuronosyltransferase" evidence="12">
    <location>
        <begin position="17"/>
        <end position="533"/>
    </location>
</feature>
<dbReference type="FunFam" id="3.40.50.2000:FF:000038">
    <property type="entry name" value="UDP-GlucuronosylTransferase"/>
    <property type="match status" value="1"/>
</dbReference>
<comment type="similarity">
    <text evidence="2">Belongs to the UDP-glycosyltransferase family.</text>
</comment>
<feature type="transmembrane region" description="Helical" evidence="11">
    <location>
        <begin position="497"/>
        <end position="520"/>
    </location>
</feature>
<evidence type="ECO:0000256" key="5">
    <source>
        <dbReference type="ARBA" id="ARBA00022679"/>
    </source>
</evidence>
<proteinExistence type="inferred from homology"/>
<dbReference type="GO" id="GO:0015020">
    <property type="term" value="F:glucuronosyltransferase activity"/>
    <property type="evidence" value="ECO:0007669"/>
    <property type="project" value="UniProtKB-EC"/>
</dbReference>
<evidence type="ECO:0000256" key="11">
    <source>
        <dbReference type="SAM" id="Phobius"/>
    </source>
</evidence>
<dbReference type="SUPFAM" id="SSF53756">
    <property type="entry name" value="UDP-Glycosyltransferase/glycogen phosphorylase"/>
    <property type="match status" value="1"/>
</dbReference>
<sequence>MLLLALLLLSVPFTSCLNVLIWSPTVGQSHVRFLGNMADILADDGHNVTIVSPVLDLDVRPHTHNPAVLHLPYHSKYMRTNEDDDFSKLSIKGTSLWDAETVEGRSCTTQDMALFVELLKNIYRGILEDDEFLGRLRDSRFDVALHELYEPFSVAIFELIGVTRTVALSAFGVSLYVPEITGVPANPSFVPGAFSTYSDSMTFWERLNNFIYEFELDIRYRIWERELWLRFNEVYPGFPTFRELLKRQVGVVLLNINEYTETPRPTANIVRYIGGIAIHPPKPLSQVDKRLDAILNERSTNVFLSFGTISQSKDLPIILKKDIISAFSAFPNTTFIWKYEDENDIHLFKNHTNIHTMKWIPQSDLLGDKRLSAFITHAGMNSVLEATFSGKPMVVVPLFGDQYLNAKNMERRGTAVMIDKRDLNKDTLTAAIRDVLSPNATYAHKAATVARSLVGRVAAARADLLYWVKLVAEEGQMDHLMMRARDLSFIQYHCLDIIAYLLAQFIVTLIFVFFVVRLLIRRVSIVFKKRKTE</sequence>
<dbReference type="OMA" id="MERIATM"/>
<evidence type="ECO:0000313" key="14">
    <source>
        <dbReference type="WBParaSite" id="HCON_00040966-00001"/>
    </source>
</evidence>
<dbReference type="Gene3D" id="3.40.50.2000">
    <property type="entry name" value="Glycogen Phosphorylase B"/>
    <property type="match status" value="1"/>
</dbReference>
<dbReference type="PANTHER" id="PTHR48043">
    <property type="entry name" value="EG:EG0003.4 PROTEIN-RELATED"/>
    <property type="match status" value="1"/>
</dbReference>
<evidence type="ECO:0000256" key="7">
    <source>
        <dbReference type="ARBA" id="ARBA00022729"/>
    </source>
</evidence>
<evidence type="ECO:0000256" key="9">
    <source>
        <dbReference type="ARBA" id="ARBA00023136"/>
    </source>
</evidence>
<accession>A0A7I4Y1Q8</accession>
<protein>
    <recommendedName>
        <fullName evidence="3">glucuronosyltransferase</fullName>
        <ecNumber evidence="3">2.4.1.17</ecNumber>
    </recommendedName>
</protein>
<evidence type="ECO:0000256" key="3">
    <source>
        <dbReference type="ARBA" id="ARBA00012544"/>
    </source>
</evidence>
<evidence type="ECO:0000256" key="12">
    <source>
        <dbReference type="SAM" id="SignalP"/>
    </source>
</evidence>
<keyword evidence="5" id="KW-0808">Transferase</keyword>
<keyword evidence="6 11" id="KW-0812">Transmembrane</keyword>
<name>A0A7I4Y1Q8_HAECO</name>
<evidence type="ECO:0000256" key="8">
    <source>
        <dbReference type="ARBA" id="ARBA00022989"/>
    </source>
</evidence>
<keyword evidence="4" id="KW-0328">Glycosyltransferase</keyword>
<comment type="subcellular location">
    <subcellularLocation>
        <location evidence="1">Membrane</location>
        <topology evidence="1">Single-pass membrane protein</topology>
    </subcellularLocation>
</comment>
<feature type="signal peptide" evidence="12">
    <location>
        <begin position="1"/>
        <end position="16"/>
    </location>
</feature>
<evidence type="ECO:0000256" key="6">
    <source>
        <dbReference type="ARBA" id="ARBA00022692"/>
    </source>
</evidence>
<dbReference type="Pfam" id="PF00201">
    <property type="entry name" value="UDPGT"/>
    <property type="match status" value="1"/>
</dbReference>
<dbReference type="PANTHER" id="PTHR48043:SF23">
    <property type="entry name" value="UDP-GLUCURONOSYLTRANSFERASE"/>
    <property type="match status" value="1"/>
</dbReference>
<keyword evidence="9 11" id="KW-0472">Membrane</keyword>
<dbReference type="CDD" id="cd03784">
    <property type="entry name" value="GT1_Gtf-like"/>
    <property type="match status" value="1"/>
</dbReference>
<evidence type="ECO:0000313" key="13">
    <source>
        <dbReference type="Proteomes" id="UP000025227"/>
    </source>
</evidence>
<dbReference type="InterPro" id="IPR002213">
    <property type="entry name" value="UDP_glucos_trans"/>
</dbReference>
<reference evidence="14" key="1">
    <citation type="submission" date="2020-12" db="UniProtKB">
        <authorList>
            <consortium name="WormBaseParasite"/>
        </authorList>
    </citation>
    <scope>IDENTIFICATION</scope>
    <source>
        <strain evidence="14">MHco3</strain>
    </source>
</reference>
<dbReference type="InterPro" id="IPR050271">
    <property type="entry name" value="UDP-glycosyltransferase"/>
</dbReference>
<dbReference type="WBParaSite" id="HCON_00040966-00001">
    <property type="protein sequence ID" value="HCON_00040966-00001"/>
    <property type="gene ID" value="HCON_00040966"/>
</dbReference>
<evidence type="ECO:0000256" key="10">
    <source>
        <dbReference type="ARBA" id="ARBA00047475"/>
    </source>
</evidence>
<dbReference type="AlphaFoldDB" id="A0A7I4Y1Q8"/>
<organism evidence="13 14">
    <name type="scientific">Haemonchus contortus</name>
    <name type="common">Barber pole worm</name>
    <dbReference type="NCBI Taxonomy" id="6289"/>
    <lineage>
        <taxon>Eukaryota</taxon>
        <taxon>Metazoa</taxon>
        <taxon>Ecdysozoa</taxon>
        <taxon>Nematoda</taxon>
        <taxon>Chromadorea</taxon>
        <taxon>Rhabditida</taxon>
        <taxon>Rhabditina</taxon>
        <taxon>Rhabditomorpha</taxon>
        <taxon>Strongyloidea</taxon>
        <taxon>Trichostrongylidae</taxon>
        <taxon>Haemonchus</taxon>
    </lineage>
</organism>
<comment type="catalytic activity">
    <reaction evidence="10">
        <text>glucuronate acceptor + UDP-alpha-D-glucuronate = acceptor beta-D-glucuronoside + UDP + H(+)</text>
        <dbReference type="Rhea" id="RHEA:21032"/>
        <dbReference type="ChEBI" id="CHEBI:15378"/>
        <dbReference type="ChEBI" id="CHEBI:58052"/>
        <dbReference type="ChEBI" id="CHEBI:58223"/>
        <dbReference type="ChEBI" id="CHEBI:132367"/>
        <dbReference type="ChEBI" id="CHEBI:132368"/>
        <dbReference type="EC" id="2.4.1.17"/>
    </reaction>
</comment>
<dbReference type="Proteomes" id="UP000025227">
    <property type="component" value="Unplaced"/>
</dbReference>